<dbReference type="OrthoDB" id="407747at2759"/>
<feature type="domain" description="Exostosin GT47" evidence="3">
    <location>
        <begin position="555"/>
        <end position="812"/>
    </location>
</feature>
<evidence type="ECO:0000313" key="4">
    <source>
        <dbReference type="EMBL" id="CAI3996922.1"/>
    </source>
</evidence>
<protein>
    <submittedName>
        <fullName evidence="6">Glucuronosyltransferase</fullName>
    </submittedName>
</protein>
<feature type="region of interest" description="Disordered" evidence="2">
    <location>
        <begin position="362"/>
        <end position="391"/>
    </location>
</feature>
<reference evidence="5" key="2">
    <citation type="submission" date="2024-04" db="EMBL/GenBank/DDBJ databases">
        <authorList>
            <person name="Chen Y."/>
            <person name="Shah S."/>
            <person name="Dougan E. K."/>
            <person name="Thang M."/>
            <person name="Chan C."/>
        </authorList>
    </citation>
    <scope>NUCLEOTIDE SEQUENCE [LARGE SCALE GENOMIC DNA]</scope>
</reference>
<evidence type="ECO:0000256" key="2">
    <source>
        <dbReference type="SAM" id="MobiDB-lite"/>
    </source>
</evidence>
<dbReference type="AlphaFoldDB" id="A0A9P1G4E4"/>
<dbReference type="EMBL" id="CAMXCT010002264">
    <property type="protein sequence ID" value="CAI3996922.1"/>
    <property type="molecule type" value="Genomic_DNA"/>
</dbReference>
<dbReference type="InterPro" id="IPR004263">
    <property type="entry name" value="Exostosin"/>
</dbReference>
<feature type="non-terminal residue" evidence="4">
    <location>
        <position position="874"/>
    </location>
</feature>
<sequence length="874" mass="99325">METADLEDLNRILKEAVDGAKDFPLEPLLSIQQEDASKVTVQELWLGNSDGSPTPCAVAYKWRCQQTFKSQSLGLVWLEDKKTQRDRMSSWSSWPLKAQPLPSRWFAPDETKEALVHLEEALRSSRMVVKPRHAACGQGMTILREANEEAMRTALQEALEVDCKRGETWHLYQVEKGVGIEQIYPSVGASIKDPDRPLELKLQTIWGRVIGGTIHTSQEIWVTACGRVLRCDNRKSGIRRKYGPIPAWILDGGFETMLQEHWTFLVSESESIARLWGLDEVRVDWFLGCPNLGPRICEVTWMGTGDRIPPRLQLPVAQAFFAGHRQRAAVKANEATPETAENECPNCSWSMTRSAFFQPRQAALATEATERGPRSKDAQEERKAEQQTLHVSGPRVDRWDVQPFQNGEKHGGLLGRFGAETIASVAGQPMGLAKLYNAILDADAVEEHIQDCAFGVLVAMMIALRSIDYDYGQAAAASVFLELQGLLKRLEALKEEAKEAEWWPDTHDLVIYPSLLGLSDAHNCYGSQLRFFIYELIDWTPAGNAERGVLHCQHGQWGLEALIPWWFRAGTCVTSNPEEADYFLVPWHTWCDRMIFRMNQSREPIGDISAVYLDLMHRKEELLPHWSRQLGRDHIFIFSDQGLNFFPEWRDHISHSVFLTTEALTPGCGPSCFNPWKDVVVPGHPDYYRFRRMREVNLPSHQRDLLFNFHGRHPGFGPSYYKDNVVRGKIIDTFTGVHGVSVGGFVEGYFEIMGASHFCLVPMGTSSWTNHLYESFFAGCIPVILSDSFGVPFQGDINWEDFSIKWPMADVDMGLYHYLLSMPREKLFRMKAAVDAHACWFDYHQTLEAGQNCSPYLGILQVLERRRFAVDRLP</sequence>
<feature type="compositionally biased region" description="Basic and acidic residues" evidence="2">
    <location>
        <begin position="368"/>
        <end position="385"/>
    </location>
</feature>
<gene>
    <name evidence="4" type="ORF">C1SCF055_LOCUS23352</name>
</gene>
<evidence type="ECO:0000259" key="3">
    <source>
        <dbReference type="Pfam" id="PF03016"/>
    </source>
</evidence>
<dbReference type="EMBL" id="CAMXCT020002264">
    <property type="protein sequence ID" value="CAL1150297.1"/>
    <property type="molecule type" value="Genomic_DNA"/>
</dbReference>
<dbReference type="PANTHER" id="PTHR11062">
    <property type="entry name" value="EXOSTOSIN HEPARAN SULFATE GLYCOSYLTRANSFERASE -RELATED"/>
    <property type="match status" value="1"/>
</dbReference>
<evidence type="ECO:0000313" key="7">
    <source>
        <dbReference type="Proteomes" id="UP001152797"/>
    </source>
</evidence>
<accession>A0A9P1G4E4</accession>
<dbReference type="Proteomes" id="UP001152797">
    <property type="component" value="Unassembled WGS sequence"/>
</dbReference>
<comment type="caution">
    <text evidence="4">The sequence shown here is derived from an EMBL/GenBank/DDBJ whole genome shotgun (WGS) entry which is preliminary data.</text>
</comment>
<proteinExistence type="inferred from homology"/>
<name>A0A9P1G4E4_9DINO</name>
<organism evidence="4">
    <name type="scientific">Cladocopium goreaui</name>
    <dbReference type="NCBI Taxonomy" id="2562237"/>
    <lineage>
        <taxon>Eukaryota</taxon>
        <taxon>Sar</taxon>
        <taxon>Alveolata</taxon>
        <taxon>Dinophyceae</taxon>
        <taxon>Suessiales</taxon>
        <taxon>Symbiodiniaceae</taxon>
        <taxon>Cladocopium</taxon>
    </lineage>
</organism>
<keyword evidence="7" id="KW-1185">Reference proteome</keyword>
<comment type="similarity">
    <text evidence="1">Belongs to the glycosyltransferase 47 family.</text>
</comment>
<dbReference type="PANTHER" id="PTHR11062:SF281">
    <property type="entry name" value="EXOSTOSIN-LIKE 2"/>
    <property type="match status" value="1"/>
</dbReference>
<evidence type="ECO:0000313" key="6">
    <source>
        <dbReference type="EMBL" id="CAL4784234.1"/>
    </source>
</evidence>
<evidence type="ECO:0000256" key="1">
    <source>
        <dbReference type="ARBA" id="ARBA00010271"/>
    </source>
</evidence>
<dbReference type="Pfam" id="PF03016">
    <property type="entry name" value="Exostosin_GT47"/>
    <property type="match status" value="1"/>
</dbReference>
<reference evidence="4" key="1">
    <citation type="submission" date="2022-10" db="EMBL/GenBank/DDBJ databases">
        <authorList>
            <person name="Chen Y."/>
            <person name="Dougan E. K."/>
            <person name="Chan C."/>
            <person name="Rhodes N."/>
            <person name="Thang M."/>
        </authorList>
    </citation>
    <scope>NUCLEOTIDE SEQUENCE</scope>
</reference>
<dbReference type="InterPro" id="IPR040911">
    <property type="entry name" value="Exostosin_GT47"/>
</dbReference>
<evidence type="ECO:0000313" key="5">
    <source>
        <dbReference type="EMBL" id="CAL1150297.1"/>
    </source>
</evidence>
<dbReference type="GO" id="GO:0016757">
    <property type="term" value="F:glycosyltransferase activity"/>
    <property type="evidence" value="ECO:0007669"/>
    <property type="project" value="InterPro"/>
</dbReference>
<dbReference type="EMBL" id="CAMXCT030002264">
    <property type="protein sequence ID" value="CAL4784234.1"/>
    <property type="molecule type" value="Genomic_DNA"/>
</dbReference>